<reference evidence="6 7" key="1">
    <citation type="journal article" date="2016" name="Nat. Commun.">
        <title>Thousands of microbial genomes shed light on interconnected biogeochemical processes in an aquifer system.</title>
        <authorList>
            <person name="Anantharaman K."/>
            <person name="Brown C.T."/>
            <person name="Hug L.A."/>
            <person name="Sharon I."/>
            <person name="Castelle C.J."/>
            <person name="Probst A.J."/>
            <person name="Thomas B.C."/>
            <person name="Singh A."/>
            <person name="Wilkins M.J."/>
            <person name="Karaoz U."/>
            <person name="Brodie E.L."/>
            <person name="Williams K.H."/>
            <person name="Hubbard S.S."/>
            <person name="Banfield J.F."/>
        </authorList>
    </citation>
    <scope>NUCLEOTIDE SEQUENCE [LARGE SCALE GENOMIC DNA]</scope>
</reference>
<feature type="transmembrane region" description="Helical" evidence="4">
    <location>
        <begin position="220"/>
        <end position="238"/>
    </location>
</feature>
<keyword evidence="3" id="KW-0597">Phosphoprotein</keyword>
<evidence type="ECO:0000256" key="1">
    <source>
        <dbReference type="ARBA" id="ARBA00000085"/>
    </source>
</evidence>
<dbReference type="InterPro" id="IPR036890">
    <property type="entry name" value="HATPase_C_sf"/>
</dbReference>
<dbReference type="PROSITE" id="PS50109">
    <property type="entry name" value="HIS_KIN"/>
    <property type="match status" value="1"/>
</dbReference>
<dbReference type="EMBL" id="MHRQ01000023">
    <property type="protein sequence ID" value="OHA26285.1"/>
    <property type="molecule type" value="Genomic_DNA"/>
</dbReference>
<dbReference type="InterPro" id="IPR031621">
    <property type="entry name" value="HisKA_7TM"/>
</dbReference>
<dbReference type="InterPro" id="IPR005467">
    <property type="entry name" value="His_kinase_dom"/>
</dbReference>
<dbReference type="PANTHER" id="PTHR43547">
    <property type="entry name" value="TWO-COMPONENT HISTIDINE KINASE"/>
    <property type="match status" value="1"/>
</dbReference>
<dbReference type="PRINTS" id="PR00344">
    <property type="entry name" value="BCTRLSENSOR"/>
</dbReference>
<dbReference type="InterPro" id="IPR004358">
    <property type="entry name" value="Sig_transdc_His_kin-like_C"/>
</dbReference>
<evidence type="ECO:0000313" key="7">
    <source>
        <dbReference type="Proteomes" id="UP000177565"/>
    </source>
</evidence>
<feature type="transmembrane region" description="Helical" evidence="4">
    <location>
        <begin position="163"/>
        <end position="184"/>
    </location>
</feature>
<keyword evidence="4" id="KW-0812">Transmembrane</keyword>
<evidence type="ECO:0000259" key="5">
    <source>
        <dbReference type="PROSITE" id="PS50109"/>
    </source>
</evidence>
<keyword evidence="4" id="KW-1133">Transmembrane helix</keyword>
<dbReference type="InterPro" id="IPR003594">
    <property type="entry name" value="HATPase_dom"/>
</dbReference>
<evidence type="ECO:0000256" key="4">
    <source>
        <dbReference type="SAM" id="Phobius"/>
    </source>
</evidence>
<sequence>MQYLILFFSVLNVLLGVIILIHSKHEKDNVTFLAFAFSASIWTFNNFYLRLNPEVSTIRISYGLGIIVATAGLVWSYFFLKKELPNFVKVLIFPVSVVFFLVTLFSNRIVEDIYSVEQFGYEGKLGVWFNFYSAYFSIIIILIVYNFIKQLLIEKDPSRQSQIWYVLGGAFFFSLVSSTVSFLIPTFFHTLRYTILDNLSFSIFLICIGYAILKYHLFNIKVIVTELFVFSLWSVILIRTTTSYNLQDLLINSGLLILTIVVGAFLIKSVIREVEQREKIQVLAKDLEETNDRQEKLIHFVGHEVKGYLTKGEYAFSEMVDGDFGTLPPETKILSTNALSEMRKGVKAVTDILKAANLKRGTVTYDKKPVDLRDVVREEIIKLSPQAKEKGLALTADIERPGNYTVNLDQSQFGEHVIRNLIDNSIKYTPTGSVAVRVSNKDGKVIFSVKDTGVGITDEDRAHLFIEGGTGKDSLKINVHSTGYGLYIAKTLVEAHNGKIRVESEGKGKGSTFFVELPAANSPSV</sequence>
<dbReference type="GO" id="GO:0000155">
    <property type="term" value="F:phosphorelay sensor kinase activity"/>
    <property type="evidence" value="ECO:0007669"/>
    <property type="project" value="TreeGrafter"/>
</dbReference>
<dbReference type="Proteomes" id="UP000177565">
    <property type="component" value="Unassembled WGS sequence"/>
</dbReference>
<dbReference type="STRING" id="1802312.A3C06_02480"/>
<dbReference type="Gene3D" id="3.30.565.10">
    <property type="entry name" value="Histidine kinase-like ATPase, C-terminal domain"/>
    <property type="match status" value="1"/>
</dbReference>
<dbReference type="Pfam" id="PF16927">
    <property type="entry name" value="HisKA_7TM"/>
    <property type="match status" value="1"/>
</dbReference>
<feature type="transmembrane region" description="Helical" evidence="4">
    <location>
        <begin position="250"/>
        <end position="271"/>
    </location>
</feature>
<keyword evidence="4" id="KW-0472">Membrane</keyword>
<feature type="transmembrane region" description="Helical" evidence="4">
    <location>
        <begin position="190"/>
        <end position="213"/>
    </location>
</feature>
<accession>A0A1G2MQZ3</accession>
<evidence type="ECO:0000256" key="3">
    <source>
        <dbReference type="ARBA" id="ARBA00022553"/>
    </source>
</evidence>
<dbReference type="EC" id="2.7.13.3" evidence="2"/>
<feature type="transmembrane region" description="Helical" evidence="4">
    <location>
        <begin position="87"/>
        <end position="105"/>
    </location>
</feature>
<dbReference type="SMART" id="SM00387">
    <property type="entry name" value="HATPase_c"/>
    <property type="match status" value="1"/>
</dbReference>
<feature type="transmembrane region" description="Helical" evidence="4">
    <location>
        <begin position="6"/>
        <end position="23"/>
    </location>
</feature>
<proteinExistence type="predicted"/>
<dbReference type="AlphaFoldDB" id="A0A1G2MQZ3"/>
<feature type="transmembrane region" description="Helical" evidence="4">
    <location>
        <begin position="60"/>
        <end position="80"/>
    </location>
</feature>
<feature type="transmembrane region" description="Helical" evidence="4">
    <location>
        <begin position="30"/>
        <end position="48"/>
    </location>
</feature>
<comment type="caution">
    <text evidence="6">The sequence shown here is derived from an EMBL/GenBank/DDBJ whole genome shotgun (WGS) entry which is preliminary data.</text>
</comment>
<dbReference type="SUPFAM" id="SSF55874">
    <property type="entry name" value="ATPase domain of HSP90 chaperone/DNA topoisomerase II/histidine kinase"/>
    <property type="match status" value="1"/>
</dbReference>
<dbReference type="PANTHER" id="PTHR43547:SF2">
    <property type="entry name" value="HYBRID SIGNAL TRANSDUCTION HISTIDINE KINASE C"/>
    <property type="match status" value="1"/>
</dbReference>
<organism evidence="6 7">
    <name type="scientific">Candidatus Taylorbacteria bacterium RIFCSPHIGHO2_02_FULL_46_13</name>
    <dbReference type="NCBI Taxonomy" id="1802312"/>
    <lineage>
        <taxon>Bacteria</taxon>
        <taxon>Candidatus Tayloriibacteriota</taxon>
    </lineage>
</organism>
<evidence type="ECO:0000256" key="2">
    <source>
        <dbReference type="ARBA" id="ARBA00012438"/>
    </source>
</evidence>
<feature type="domain" description="Histidine kinase" evidence="5">
    <location>
        <begin position="300"/>
        <end position="521"/>
    </location>
</feature>
<evidence type="ECO:0000313" key="6">
    <source>
        <dbReference type="EMBL" id="OHA26285.1"/>
    </source>
</evidence>
<comment type="catalytic activity">
    <reaction evidence="1">
        <text>ATP + protein L-histidine = ADP + protein N-phospho-L-histidine.</text>
        <dbReference type="EC" id="2.7.13.3"/>
    </reaction>
</comment>
<name>A0A1G2MQZ3_9BACT</name>
<protein>
    <recommendedName>
        <fullName evidence="2">histidine kinase</fullName>
        <ecNumber evidence="2">2.7.13.3</ecNumber>
    </recommendedName>
</protein>
<feature type="transmembrane region" description="Helical" evidence="4">
    <location>
        <begin position="125"/>
        <end position="148"/>
    </location>
</feature>
<dbReference type="Pfam" id="PF02518">
    <property type="entry name" value="HATPase_c"/>
    <property type="match status" value="1"/>
</dbReference>
<gene>
    <name evidence="6" type="ORF">A3C06_02480</name>
</gene>